<dbReference type="EMBL" id="JAWDJW010002029">
    <property type="protein sequence ID" value="KAK3078286.1"/>
    <property type="molecule type" value="Genomic_DNA"/>
</dbReference>
<sequence length="302" mass="34449">MIGLILTSTAALWAFSYLPSAHAAYLDGLIPVNRVHHQDRRDISELFEPTTEIEHLYSGINKRTLHTVTLRHDDIPWVNIEQFQDYLRTTSRICGFEDSNKTTVLTLPFQNPEHYALAKRAWQDKRSLHFSVEDWSCSQGDGDRSLYRSHSSSFDDERFIIFFKTTGVEPPEDGLPNADWVTGFTLSFSDHVSSPNDYKLRVPERFLSERSKEGIIPDILHDFPSKLHEIASDIKDVVSDIVPSRVESIINTVLSGAESVAHEITDSFVKWVEEIGHIEGSAGLPRVNITFDQPRHHLLKRL</sequence>
<reference evidence="1" key="1">
    <citation type="submission" date="2024-09" db="EMBL/GenBank/DDBJ databases">
        <title>Black Yeasts Isolated from many extreme environments.</title>
        <authorList>
            <person name="Coleine C."/>
            <person name="Stajich J.E."/>
            <person name="Selbmann L."/>
        </authorList>
    </citation>
    <scope>NUCLEOTIDE SEQUENCE</scope>
    <source>
        <strain evidence="1">CCFEE 5737</strain>
    </source>
</reference>
<protein>
    <submittedName>
        <fullName evidence="1">Uncharacterized protein</fullName>
    </submittedName>
</protein>
<proteinExistence type="predicted"/>
<evidence type="ECO:0000313" key="1">
    <source>
        <dbReference type="EMBL" id="KAK3078286.1"/>
    </source>
</evidence>
<keyword evidence="2" id="KW-1185">Reference proteome</keyword>
<dbReference type="Proteomes" id="UP001186974">
    <property type="component" value="Unassembled WGS sequence"/>
</dbReference>
<evidence type="ECO:0000313" key="2">
    <source>
        <dbReference type="Proteomes" id="UP001186974"/>
    </source>
</evidence>
<name>A0ACC3DNM5_9PEZI</name>
<comment type="caution">
    <text evidence="1">The sequence shown here is derived from an EMBL/GenBank/DDBJ whole genome shotgun (WGS) entry which is preliminary data.</text>
</comment>
<accession>A0ACC3DNM5</accession>
<gene>
    <name evidence="1" type="ORF">LTS18_007960</name>
</gene>
<organism evidence="1 2">
    <name type="scientific">Coniosporium uncinatum</name>
    <dbReference type="NCBI Taxonomy" id="93489"/>
    <lineage>
        <taxon>Eukaryota</taxon>
        <taxon>Fungi</taxon>
        <taxon>Dikarya</taxon>
        <taxon>Ascomycota</taxon>
        <taxon>Pezizomycotina</taxon>
        <taxon>Dothideomycetes</taxon>
        <taxon>Dothideomycetes incertae sedis</taxon>
        <taxon>Coniosporium</taxon>
    </lineage>
</organism>